<dbReference type="SUPFAM" id="SSF54506">
    <property type="entry name" value="Diaminopimelate epimerase-like"/>
    <property type="match status" value="1"/>
</dbReference>
<dbReference type="Gene3D" id="3.10.310.10">
    <property type="entry name" value="Diaminopimelate Epimerase, Chain A, domain 1"/>
    <property type="match status" value="2"/>
</dbReference>
<protein>
    <submittedName>
        <fullName evidence="1">Phenazine biosynthesis protein</fullName>
    </submittedName>
</protein>
<dbReference type="Proteomes" id="UP000006728">
    <property type="component" value="Chromosome"/>
</dbReference>
<dbReference type="GO" id="GO:0005737">
    <property type="term" value="C:cytoplasm"/>
    <property type="evidence" value="ECO:0007669"/>
    <property type="project" value="TreeGrafter"/>
</dbReference>
<evidence type="ECO:0000313" key="1">
    <source>
        <dbReference type="EMBL" id="CAM03971.1"/>
    </source>
</evidence>
<dbReference type="eggNOG" id="COG0384">
    <property type="taxonomic scope" value="Bacteria"/>
</dbReference>
<dbReference type="NCBIfam" id="TIGR00654">
    <property type="entry name" value="PhzF_family"/>
    <property type="match status" value="1"/>
</dbReference>
<name>A4FIU6_SACEN</name>
<gene>
    <name evidence="1" type="primary">phzF</name>
    <name evidence="1" type="ordered locus">SACE_4703</name>
</gene>
<dbReference type="PIRSF" id="PIRSF016184">
    <property type="entry name" value="PhzC_PhzF"/>
    <property type="match status" value="1"/>
</dbReference>
<proteinExistence type="predicted"/>
<dbReference type="HOGENOM" id="CLU_048756_0_1_11"/>
<organism evidence="1 2">
    <name type="scientific">Saccharopolyspora erythraea (strain ATCC 11635 / DSM 40517 / JCM 4748 / NBRC 13426 / NCIMB 8594 / NRRL 2338)</name>
    <dbReference type="NCBI Taxonomy" id="405948"/>
    <lineage>
        <taxon>Bacteria</taxon>
        <taxon>Bacillati</taxon>
        <taxon>Actinomycetota</taxon>
        <taxon>Actinomycetes</taxon>
        <taxon>Pseudonocardiales</taxon>
        <taxon>Pseudonocardiaceae</taxon>
        <taxon>Saccharopolyspora</taxon>
    </lineage>
</organism>
<accession>A4FIU6</accession>
<dbReference type="OrthoDB" id="9788221at2"/>
<dbReference type="Pfam" id="PF02567">
    <property type="entry name" value="PhzC-PhzF"/>
    <property type="match status" value="1"/>
</dbReference>
<dbReference type="GO" id="GO:0016853">
    <property type="term" value="F:isomerase activity"/>
    <property type="evidence" value="ECO:0007669"/>
    <property type="project" value="TreeGrafter"/>
</dbReference>
<dbReference type="KEGG" id="sen:SACE_4703"/>
<reference evidence="1 2" key="1">
    <citation type="journal article" date="2007" name="Nat. Biotechnol.">
        <title>Complete genome sequence of the erythromycin-producing bacterium Saccharopolyspora erythraea NRRL23338.</title>
        <authorList>
            <person name="Oliynyk M."/>
            <person name="Samborskyy M."/>
            <person name="Lester J.B."/>
            <person name="Mironenko T."/>
            <person name="Scott N."/>
            <person name="Dickens S."/>
            <person name="Haydock S.F."/>
            <person name="Leadlay P.F."/>
        </authorList>
    </citation>
    <scope>NUCLEOTIDE SEQUENCE [LARGE SCALE GENOMIC DNA]</scope>
    <source>
        <strain evidence="2">ATCC 11635 / DSM 40517 / JCM 4748 / NBRC 13426 / NCIMB 8594 / NRRL 2338</strain>
    </source>
</reference>
<dbReference type="AlphaFoldDB" id="A4FIU6"/>
<dbReference type="EMBL" id="AM420293">
    <property type="protein sequence ID" value="CAM03971.1"/>
    <property type="molecule type" value="Genomic_DNA"/>
</dbReference>
<dbReference type="InterPro" id="IPR003719">
    <property type="entry name" value="Phenazine_PhzF-like"/>
</dbReference>
<keyword evidence="2" id="KW-1185">Reference proteome</keyword>
<sequence length="307" mass="31265">MSSWLAELRDPVPFALVDVFGSSPLSGNPLAVVDACELGGEGPPPRWMRQVAREMNQAETTFVLPAGSGGAHRRLRSFTAGGVEVFGAGHNALGAWWWLLATGRVPRPDDGVIVQEIGDRLLEVRVGDSGRLTMAQTAAAFGAEAEPSAVAAAVGLAPEDLDPAVPPRVVGTGADHLMVGVASDAALDAAAVDKKALVDLARPVGAQGVYLAVVGDRRPVATTSARFFNPGSGLDEDPATGSAAGPLAAYLAHLGILDPTGELLVHQGESMQRPSTIAAFAGAGGEVTVSGSAVLSAQGRLCGPSRD</sequence>
<evidence type="ECO:0000313" key="2">
    <source>
        <dbReference type="Proteomes" id="UP000006728"/>
    </source>
</evidence>
<dbReference type="PANTHER" id="PTHR13774">
    <property type="entry name" value="PHENAZINE BIOSYNTHESIS PROTEIN"/>
    <property type="match status" value="1"/>
</dbReference>
<dbReference type="RefSeq" id="WP_011874425.1">
    <property type="nucleotide sequence ID" value="NC_009142.1"/>
</dbReference>